<feature type="region of interest" description="Disordered" evidence="1">
    <location>
        <begin position="243"/>
        <end position="266"/>
    </location>
</feature>
<gene>
    <name evidence="2" type="primary">Lrriq3</name>
    <name evidence="2" type="ORF">N1851_001515</name>
</gene>
<dbReference type="AlphaFoldDB" id="A0AA47ND15"/>
<dbReference type="PROSITE" id="PS50096">
    <property type="entry name" value="IQ"/>
    <property type="match status" value="1"/>
</dbReference>
<dbReference type="SUPFAM" id="SSF52058">
    <property type="entry name" value="L domain-like"/>
    <property type="match status" value="1"/>
</dbReference>
<dbReference type="Gene3D" id="3.80.10.10">
    <property type="entry name" value="Ribonuclease Inhibitor"/>
    <property type="match status" value="1"/>
</dbReference>
<evidence type="ECO:0000256" key="1">
    <source>
        <dbReference type="SAM" id="MobiDB-lite"/>
    </source>
</evidence>
<protein>
    <submittedName>
        <fullName evidence="2">Leucine-rich repeat and IQ domain-containing protein 3</fullName>
    </submittedName>
</protein>
<keyword evidence="3" id="KW-1185">Reference proteome</keyword>
<comment type="caution">
    <text evidence="2">The sequence shown here is derived from an EMBL/GenBank/DDBJ whole genome shotgun (WGS) entry which is preliminary data.</text>
</comment>
<organism evidence="2 3">
    <name type="scientific">Merluccius polli</name>
    <name type="common">Benguela hake</name>
    <name type="synonym">Merluccius cadenati</name>
    <dbReference type="NCBI Taxonomy" id="89951"/>
    <lineage>
        <taxon>Eukaryota</taxon>
        <taxon>Metazoa</taxon>
        <taxon>Chordata</taxon>
        <taxon>Craniata</taxon>
        <taxon>Vertebrata</taxon>
        <taxon>Euteleostomi</taxon>
        <taxon>Actinopterygii</taxon>
        <taxon>Neopterygii</taxon>
        <taxon>Teleostei</taxon>
        <taxon>Neoteleostei</taxon>
        <taxon>Acanthomorphata</taxon>
        <taxon>Zeiogadaria</taxon>
        <taxon>Gadariae</taxon>
        <taxon>Gadiformes</taxon>
        <taxon>Gadoidei</taxon>
        <taxon>Merlucciidae</taxon>
        <taxon>Merluccius</taxon>
    </lineage>
</organism>
<sequence length="666" mass="75584">MDVVQKALLSCSESLVLGHGHGFSSGLTAAGPQDIFMASLGHLLLKDVKDLGLFKSLRICSLADNFITTIDALVECVHLVKLDLKGNQIVQLPDALFWGRLGQLQLLNLHGNHMETMQNIQGLAGCPKLTGLTLYDSPFSLKGDYRCTVVHSIWSLRALDHHVISDEELAGLHFPPKFKAFSPNLLVKLYGPSTTLDPYQSEIKSIQKILSEIHRIQATYSPILIIQRWIRGHLTRNRLGLVKDAPQPEQKKSPMTTMDSAAEHTTQNSWVKECLVEEEMQRLETQHNVNIKRITLNLNKLLQADSVEVSEIEVPVEAKSRSDPPPNTPEKERSEPSGSTETVRGRQHEKDPVAWKFPVHCFKASLLNVDPLRDMLITRRQESQDIRNATQNFHSRVKEIQPRLSIQHVCLFNGVQTDASEERWMNSRQGAPHGGGVDHEKLLETRGQAMKQNSEQVKRSLERRQGAKAARHSFMESRREKVVWQRERDRARMEAAMTQRRVSLDREMEDTRRRHVAFLEEKKRAASEREMAMEFSWRHASVTKAANKYSTQLVHPPLREEPKCGQIQGPTSHHYRHRRNLSRKTGCEVTAGREDAVEAGGQPNDVRGNIGEDTRGGLVVIRQQVEGLICCYVDIRLHLKTQHLVLLQSVQTDLEHPNIHKLSITM</sequence>
<dbReference type="PANTHER" id="PTHR46723:SF1">
    <property type="entry name" value="LEUCINE-RICH REPEAT AND IQ DOMAIN-CONTAINING PROTEIN 3"/>
    <property type="match status" value="1"/>
</dbReference>
<feature type="compositionally biased region" description="Polar residues" evidence="1">
    <location>
        <begin position="253"/>
        <end position="266"/>
    </location>
</feature>
<dbReference type="InterPro" id="IPR032675">
    <property type="entry name" value="LRR_dom_sf"/>
</dbReference>
<dbReference type="PANTHER" id="PTHR46723">
    <property type="entry name" value="LEUCINE-RICH REPEAT AND IQ DOMAIN-CONTAINING PROTEIN 3"/>
    <property type="match status" value="1"/>
</dbReference>
<dbReference type="Proteomes" id="UP001174136">
    <property type="component" value="Unassembled WGS sequence"/>
</dbReference>
<feature type="region of interest" description="Disordered" evidence="1">
    <location>
        <begin position="314"/>
        <end position="349"/>
    </location>
</feature>
<evidence type="ECO:0000313" key="2">
    <source>
        <dbReference type="EMBL" id="KAK0155955.1"/>
    </source>
</evidence>
<accession>A0AA47ND15</accession>
<dbReference type="EMBL" id="JAOPHQ010000057">
    <property type="protein sequence ID" value="KAK0155955.1"/>
    <property type="molecule type" value="Genomic_DNA"/>
</dbReference>
<name>A0AA47ND15_MERPO</name>
<reference evidence="2" key="1">
    <citation type="journal article" date="2023" name="Front. Mar. Sci.">
        <title>A new Merluccius polli reference genome to investigate the effects of global change in West African waters.</title>
        <authorList>
            <person name="Mateo J.L."/>
            <person name="Blanco-Fernandez C."/>
            <person name="Garcia-Vazquez E."/>
            <person name="Machado-Schiaffino G."/>
        </authorList>
    </citation>
    <scope>NUCLEOTIDE SEQUENCE</scope>
    <source>
        <strain evidence="2">C29</strain>
        <tissue evidence="2">Fin</tissue>
    </source>
</reference>
<proteinExistence type="predicted"/>
<evidence type="ECO:0000313" key="3">
    <source>
        <dbReference type="Proteomes" id="UP001174136"/>
    </source>
</evidence>
<dbReference type="InterPro" id="IPR052859">
    <property type="entry name" value="LRR-IQ_domain_protein"/>
</dbReference>
<dbReference type="Pfam" id="PF14580">
    <property type="entry name" value="LRR_9"/>
    <property type="match status" value="1"/>
</dbReference>